<proteinExistence type="predicted"/>
<gene>
    <name evidence="2" type="ORF">G9403_03005</name>
</gene>
<evidence type="ECO:0000313" key="3">
    <source>
        <dbReference type="Proteomes" id="UP001215461"/>
    </source>
</evidence>
<evidence type="ECO:0000313" key="2">
    <source>
        <dbReference type="EMBL" id="MDF8370632.1"/>
    </source>
</evidence>
<dbReference type="AlphaFoldDB" id="A0ABD4XHT4"/>
<dbReference type="RefSeq" id="WP_277362025.1">
    <property type="nucleotide sequence ID" value="NZ_JAANXN010000003.1"/>
</dbReference>
<dbReference type="EMBL" id="JAANXN010000003">
    <property type="protein sequence ID" value="MDF8370632.1"/>
    <property type="molecule type" value="Genomic_DNA"/>
</dbReference>
<dbReference type="Proteomes" id="UP001215461">
    <property type="component" value="Unassembled WGS sequence"/>
</dbReference>
<comment type="caution">
    <text evidence="2">The sequence shown here is derived from an EMBL/GenBank/DDBJ whole genome shotgun (WGS) entry which is preliminary data.</text>
</comment>
<evidence type="ECO:0008006" key="4">
    <source>
        <dbReference type="Google" id="ProtNLM"/>
    </source>
</evidence>
<keyword evidence="1" id="KW-0812">Transmembrane</keyword>
<name>A0ABD4XHT4_WEIPA</name>
<sequence length="117" mass="13197">MKKIMYELEDVAPIFLIFGYFSLAIGAWEFISHLVTLSLSFPKIKDITACIVFGYLSVKFAHKIVKYNSIPPHVEGSIVDNNTADDTSEDTADIEAYIANELISEETKHRNSHDDLD</sequence>
<reference evidence="2 3" key="1">
    <citation type="submission" date="2020-03" db="EMBL/GenBank/DDBJ databases">
        <title>Comparative genomics of Weissella paramesenteroides.</title>
        <authorList>
            <person name="Kant R."/>
            <person name="Takala T."/>
            <person name="Saris P."/>
        </authorList>
    </citation>
    <scope>NUCLEOTIDE SEQUENCE [LARGE SCALE GENOMIC DNA]</scope>
    <source>
        <strain evidence="2 3">SJ27-4</strain>
    </source>
</reference>
<evidence type="ECO:0000256" key="1">
    <source>
        <dbReference type="SAM" id="Phobius"/>
    </source>
</evidence>
<organism evidence="2 3">
    <name type="scientific">Weissella paramesenteroides</name>
    <name type="common">Leuconostoc paramesenteroides</name>
    <dbReference type="NCBI Taxonomy" id="1249"/>
    <lineage>
        <taxon>Bacteria</taxon>
        <taxon>Bacillati</taxon>
        <taxon>Bacillota</taxon>
        <taxon>Bacilli</taxon>
        <taxon>Lactobacillales</taxon>
        <taxon>Lactobacillaceae</taxon>
        <taxon>Weissella</taxon>
    </lineage>
</organism>
<feature type="transmembrane region" description="Helical" evidence="1">
    <location>
        <begin position="12"/>
        <end position="35"/>
    </location>
</feature>
<keyword evidence="1" id="KW-1133">Transmembrane helix</keyword>
<protein>
    <recommendedName>
        <fullName evidence="4">Conjugal transfer protein</fullName>
    </recommendedName>
</protein>
<keyword evidence="1" id="KW-0472">Membrane</keyword>
<accession>A0ABD4XHT4</accession>